<dbReference type="InParanoid" id="A0A1B6QP41"/>
<feature type="non-terminal residue" evidence="2">
    <location>
        <position position="1"/>
    </location>
</feature>
<organism evidence="2 3">
    <name type="scientific">Sorghum bicolor</name>
    <name type="common">Sorghum</name>
    <name type="synonym">Sorghum vulgare</name>
    <dbReference type="NCBI Taxonomy" id="4558"/>
    <lineage>
        <taxon>Eukaryota</taxon>
        <taxon>Viridiplantae</taxon>
        <taxon>Streptophyta</taxon>
        <taxon>Embryophyta</taxon>
        <taxon>Tracheophyta</taxon>
        <taxon>Spermatophyta</taxon>
        <taxon>Magnoliopsida</taxon>
        <taxon>Liliopsida</taxon>
        <taxon>Poales</taxon>
        <taxon>Poaceae</taxon>
        <taxon>PACMAD clade</taxon>
        <taxon>Panicoideae</taxon>
        <taxon>Andropogonodae</taxon>
        <taxon>Andropogoneae</taxon>
        <taxon>Sorghinae</taxon>
        <taxon>Sorghum</taxon>
    </lineage>
</organism>
<name>A0A1B6QP41_SORBI</name>
<reference evidence="2 3" key="1">
    <citation type="journal article" date="2009" name="Nature">
        <title>The Sorghum bicolor genome and the diversification of grasses.</title>
        <authorList>
            <person name="Paterson A.H."/>
            <person name="Bowers J.E."/>
            <person name="Bruggmann R."/>
            <person name="Dubchak I."/>
            <person name="Grimwood J."/>
            <person name="Gundlach H."/>
            <person name="Haberer G."/>
            <person name="Hellsten U."/>
            <person name="Mitros T."/>
            <person name="Poliakov A."/>
            <person name="Schmutz J."/>
            <person name="Spannagl M."/>
            <person name="Tang H."/>
            <person name="Wang X."/>
            <person name="Wicker T."/>
            <person name="Bharti A.K."/>
            <person name="Chapman J."/>
            <person name="Feltus F.A."/>
            <person name="Gowik U."/>
            <person name="Grigoriev I.V."/>
            <person name="Lyons E."/>
            <person name="Maher C.A."/>
            <person name="Martis M."/>
            <person name="Narechania A."/>
            <person name="Otillar R.P."/>
            <person name="Penning B.W."/>
            <person name="Salamov A.A."/>
            <person name="Wang Y."/>
            <person name="Zhang L."/>
            <person name="Carpita N.C."/>
            <person name="Freeling M."/>
            <person name="Gingle A.R."/>
            <person name="Hash C.T."/>
            <person name="Keller B."/>
            <person name="Klein P."/>
            <person name="Kresovich S."/>
            <person name="McCann M.C."/>
            <person name="Ming R."/>
            <person name="Peterson D.G."/>
            <person name="Mehboob-ur-Rahman"/>
            <person name="Ware D."/>
            <person name="Westhoff P."/>
            <person name="Mayer K.F."/>
            <person name="Messing J."/>
            <person name="Rokhsar D.S."/>
        </authorList>
    </citation>
    <scope>NUCLEOTIDE SEQUENCE [LARGE SCALE GENOMIC DNA]</scope>
    <source>
        <strain evidence="3">cv. BTx623</strain>
    </source>
</reference>
<accession>A0A1B6QP41</accession>
<protein>
    <submittedName>
        <fullName evidence="2">Uncharacterized protein</fullName>
    </submittedName>
</protein>
<evidence type="ECO:0000256" key="1">
    <source>
        <dbReference type="SAM" id="MobiDB-lite"/>
    </source>
</evidence>
<sequence length="149" mass="15851">RTGTRTRTRTRPRQLPVCLAVTVSPPARPLRCGSTRPPSPDLRGPGAADSLFPPSRAPRTDCREAPNPTTTKRDPGPGEPHPYLSASATPAPRTTAPSARRPDRVASAPATPPSRLTPAIPPPSPAVLNVASRRGIFPIARKNARKNRD</sequence>
<dbReference type="EMBL" id="CM000760">
    <property type="protein sequence ID" value="KXG39692.1"/>
    <property type="molecule type" value="Genomic_DNA"/>
</dbReference>
<keyword evidence="3" id="KW-1185">Reference proteome</keyword>
<proteinExistence type="predicted"/>
<evidence type="ECO:0000313" key="3">
    <source>
        <dbReference type="Proteomes" id="UP000000768"/>
    </source>
</evidence>
<gene>
    <name evidence="2" type="ORF">SORBI_3001G421600</name>
</gene>
<dbReference type="AlphaFoldDB" id="A0A1B6QP41"/>
<dbReference type="Proteomes" id="UP000000768">
    <property type="component" value="Chromosome 1"/>
</dbReference>
<reference evidence="3" key="2">
    <citation type="journal article" date="2018" name="Plant J.">
        <title>The Sorghum bicolor reference genome: improved assembly, gene annotations, a transcriptome atlas, and signatures of genome organization.</title>
        <authorList>
            <person name="McCormick R.F."/>
            <person name="Truong S.K."/>
            <person name="Sreedasyam A."/>
            <person name="Jenkins J."/>
            <person name="Shu S."/>
            <person name="Sims D."/>
            <person name="Kennedy M."/>
            <person name="Amirebrahimi M."/>
            <person name="Weers B.D."/>
            <person name="McKinley B."/>
            <person name="Mattison A."/>
            <person name="Morishige D.T."/>
            <person name="Grimwood J."/>
            <person name="Schmutz J."/>
            <person name="Mullet J.E."/>
        </authorList>
    </citation>
    <scope>NUCLEOTIDE SEQUENCE [LARGE SCALE GENOMIC DNA]</scope>
    <source>
        <strain evidence="3">cv. BTx623</strain>
    </source>
</reference>
<feature type="compositionally biased region" description="Basic residues" evidence="1">
    <location>
        <begin position="1"/>
        <end position="12"/>
    </location>
</feature>
<feature type="region of interest" description="Disordered" evidence="1">
    <location>
        <begin position="1"/>
        <end position="149"/>
    </location>
</feature>
<feature type="compositionally biased region" description="Low complexity" evidence="1">
    <location>
        <begin position="85"/>
        <end position="99"/>
    </location>
</feature>
<evidence type="ECO:0000313" key="2">
    <source>
        <dbReference type="EMBL" id="KXG39692.1"/>
    </source>
</evidence>
<dbReference type="Gramene" id="KXG39692">
    <property type="protein sequence ID" value="KXG39692"/>
    <property type="gene ID" value="SORBI_3001G421600"/>
</dbReference>